<dbReference type="InterPro" id="IPR036291">
    <property type="entry name" value="NAD(P)-bd_dom_sf"/>
</dbReference>
<accession>A0A263D4W1</accession>
<dbReference type="Gene3D" id="3.40.50.720">
    <property type="entry name" value="NAD(P)-binding Rossmann-like Domain"/>
    <property type="match status" value="1"/>
</dbReference>
<gene>
    <name evidence="2" type="ORF">CFN78_08280</name>
</gene>
<dbReference type="SUPFAM" id="SSF51735">
    <property type="entry name" value="NAD(P)-binding Rossmann-fold domains"/>
    <property type="match status" value="1"/>
</dbReference>
<dbReference type="GO" id="GO:0016646">
    <property type="term" value="F:oxidoreductase activity, acting on the CH-NH group of donors, NAD or NADP as acceptor"/>
    <property type="evidence" value="ECO:0007669"/>
    <property type="project" value="TreeGrafter"/>
</dbReference>
<dbReference type="InterPro" id="IPR016040">
    <property type="entry name" value="NAD(P)-bd_dom"/>
</dbReference>
<dbReference type="PANTHER" id="PTHR43355">
    <property type="entry name" value="FLAVIN REDUCTASE (NADPH)"/>
    <property type="match status" value="1"/>
</dbReference>
<keyword evidence="3" id="KW-1185">Reference proteome</keyword>
<dbReference type="InterPro" id="IPR051606">
    <property type="entry name" value="Polyketide_Oxido-like"/>
</dbReference>
<feature type="domain" description="NAD(P)-binding" evidence="1">
    <location>
        <begin position="8"/>
        <end position="157"/>
    </location>
</feature>
<organism evidence="2 3">
    <name type="scientific">Amycolatopsis antarctica</name>
    <dbReference type="NCBI Taxonomy" id="1854586"/>
    <lineage>
        <taxon>Bacteria</taxon>
        <taxon>Bacillati</taxon>
        <taxon>Actinomycetota</taxon>
        <taxon>Actinomycetes</taxon>
        <taxon>Pseudonocardiales</taxon>
        <taxon>Pseudonocardiaceae</taxon>
        <taxon>Amycolatopsis</taxon>
    </lineage>
</organism>
<dbReference type="Pfam" id="PF13460">
    <property type="entry name" value="NAD_binding_10"/>
    <property type="match status" value="1"/>
</dbReference>
<reference evidence="2 3" key="1">
    <citation type="submission" date="2017-07" db="EMBL/GenBank/DDBJ databases">
        <title>Amycolatopsis antarcticus sp. nov., isolated from the surface of an Antarcticus brown macroalga.</title>
        <authorList>
            <person name="Wang J."/>
            <person name="Leiva S."/>
            <person name="Huang J."/>
            <person name="Huang Y."/>
        </authorList>
    </citation>
    <scope>NUCLEOTIDE SEQUENCE [LARGE SCALE GENOMIC DNA]</scope>
    <source>
        <strain evidence="2 3">AU-G6</strain>
    </source>
</reference>
<proteinExistence type="predicted"/>
<protein>
    <submittedName>
        <fullName evidence="2">NAD-dependent epimerase</fullName>
    </submittedName>
</protein>
<dbReference type="Proteomes" id="UP000242444">
    <property type="component" value="Unassembled WGS sequence"/>
</dbReference>
<sequence>MARLVLFGATGYAGTRIREEALRRGHEVVAVARDTTALAGGPGVTVRQGSLHDEAFVRETAVGADVLVCAIPGRPLDGATLLDAVPVLVAAAAAQDARLGVVGGAGSLRTSADGPKLIDTPEFPEAFKLEAGSHSEVLDALRANGSAADWFYLSPAAGFGAHTPGRRRGTYRVGGEVLLSDEEGVSAIGGEDFATAFVDEIERPAHHRQRFTVAY</sequence>
<evidence type="ECO:0000313" key="3">
    <source>
        <dbReference type="Proteomes" id="UP000242444"/>
    </source>
</evidence>
<name>A0A263D4W1_9PSEU</name>
<dbReference type="EMBL" id="NKYE01000004">
    <property type="protein sequence ID" value="OZM73532.1"/>
    <property type="molecule type" value="Genomic_DNA"/>
</dbReference>
<dbReference type="OrthoDB" id="3191258at2"/>
<dbReference type="RefSeq" id="WP_094862048.1">
    <property type="nucleotide sequence ID" value="NZ_NKYE01000004.1"/>
</dbReference>
<dbReference type="PANTHER" id="PTHR43355:SF2">
    <property type="entry name" value="FLAVIN REDUCTASE (NADPH)"/>
    <property type="match status" value="1"/>
</dbReference>
<comment type="caution">
    <text evidence="2">The sequence shown here is derived from an EMBL/GenBank/DDBJ whole genome shotgun (WGS) entry which is preliminary data.</text>
</comment>
<evidence type="ECO:0000259" key="1">
    <source>
        <dbReference type="Pfam" id="PF13460"/>
    </source>
</evidence>
<dbReference type="AlphaFoldDB" id="A0A263D4W1"/>
<evidence type="ECO:0000313" key="2">
    <source>
        <dbReference type="EMBL" id="OZM73532.1"/>
    </source>
</evidence>
<dbReference type="InParanoid" id="A0A263D4W1"/>